<sequence>MNTKPFKHYVESELEPYTPPRHTLTSNLRLLPGADADGAVSVVRGIIEHGGSALPHRHMKSTQFLHILSGRCSVELGADILELGGGDSVLIPTDVVHHVEVLSTEPLELINVYYPALAADDTIE</sequence>
<proteinExistence type="predicted"/>
<dbReference type="Pfam" id="PF07883">
    <property type="entry name" value="Cupin_2"/>
    <property type="match status" value="1"/>
</dbReference>
<reference evidence="2 3" key="1">
    <citation type="submission" date="2020-03" db="EMBL/GenBank/DDBJ databases">
        <title>Sequencing the genomes of 1000 actinobacteria strains.</title>
        <authorList>
            <person name="Klenk H.-P."/>
        </authorList>
    </citation>
    <scope>NUCLEOTIDE SEQUENCE [LARGE SCALE GENOMIC DNA]</scope>
    <source>
        <strain evidence="2 3">DSM 18964</strain>
    </source>
</reference>
<dbReference type="SUPFAM" id="SSF51182">
    <property type="entry name" value="RmlC-like cupins"/>
    <property type="match status" value="1"/>
</dbReference>
<dbReference type="Proteomes" id="UP000576792">
    <property type="component" value="Unassembled WGS sequence"/>
</dbReference>
<evidence type="ECO:0000313" key="2">
    <source>
        <dbReference type="EMBL" id="NJC58144.1"/>
    </source>
</evidence>
<dbReference type="RefSeq" id="WP_167951762.1">
    <property type="nucleotide sequence ID" value="NZ_BAAAPQ010000031.1"/>
</dbReference>
<evidence type="ECO:0000313" key="3">
    <source>
        <dbReference type="Proteomes" id="UP000576792"/>
    </source>
</evidence>
<keyword evidence="3" id="KW-1185">Reference proteome</keyword>
<dbReference type="Gene3D" id="2.60.120.10">
    <property type="entry name" value="Jelly Rolls"/>
    <property type="match status" value="1"/>
</dbReference>
<evidence type="ECO:0000259" key="1">
    <source>
        <dbReference type="Pfam" id="PF07883"/>
    </source>
</evidence>
<gene>
    <name evidence="2" type="ORF">BKA07_003179</name>
</gene>
<feature type="domain" description="Cupin type-2" evidence="1">
    <location>
        <begin position="46"/>
        <end position="113"/>
    </location>
</feature>
<dbReference type="InterPro" id="IPR014710">
    <property type="entry name" value="RmlC-like_jellyroll"/>
</dbReference>
<dbReference type="GO" id="GO:0016853">
    <property type="term" value="F:isomerase activity"/>
    <property type="evidence" value="ECO:0007669"/>
    <property type="project" value="UniProtKB-KW"/>
</dbReference>
<protein>
    <submittedName>
        <fullName evidence="2">Mannose-6-phosphate isomerase-like protein (Cupin superfamily)</fullName>
    </submittedName>
</protein>
<keyword evidence="2" id="KW-0413">Isomerase</keyword>
<dbReference type="AlphaFoldDB" id="A0A846RVE6"/>
<name>A0A846RVE6_9MICO</name>
<organism evidence="2 3">
    <name type="scientific">Brevibacterium marinum</name>
    <dbReference type="NCBI Taxonomy" id="418643"/>
    <lineage>
        <taxon>Bacteria</taxon>
        <taxon>Bacillati</taxon>
        <taxon>Actinomycetota</taxon>
        <taxon>Actinomycetes</taxon>
        <taxon>Micrococcales</taxon>
        <taxon>Brevibacteriaceae</taxon>
        <taxon>Brevibacterium</taxon>
    </lineage>
</organism>
<dbReference type="InterPro" id="IPR013096">
    <property type="entry name" value="Cupin_2"/>
</dbReference>
<dbReference type="EMBL" id="JAATJN010000001">
    <property type="protein sequence ID" value="NJC58144.1"/>
    <property type="molecule type" value="Genomic_DNA"/>
</dbReference>
<dbReference type="InterPro" id="IPR011051">
    <property type="entry name" value="RmlC_Cupin_sf"/>
</dbReference>
<comment type="caution">
    <text evidence="2">The sequence shown here is derived from an EMBL/GenBank/DDBJ whole genome shotgun (WGS) entry which is preliminary data.</text>
</comment>
<accession>A0A846RVE6</accession>